<gene>
    <name evidence="1" type="ORF">RBSWK_01186</name>
</gene>
<comment type="caution">
    <text evidence="1">The sequence shown here is derived from an EMBL/GenBank/DDBJ whole genome shotgun (WGS) entry which is preliminary data.</text>
</comment>
<dbReference type="AlphaFoldDB" id="L7CLP4"/>
<proteinExistence type="predicted"/>
<evidence type="ECO:0000313" key="1">
    <source>
        <dbReference type="EMBL" id="ELP34893.1"/>
    </source>
</evidence>
<sequence>MSLRQSHFLQQPPLSLVRRVPWALQRLQLAHEFFQRGKIEPM</sequence>
<name>L7CLP4_RHOBT</name>
<evidence type="ECO:0000313" key="2">
    <source>
        <dbReference type="Proteomes" id="UP000010959"/>
    </source>
</evidence>
<protein>
    <submittedName>
        <fullName evidence="1">Uncharacterized protein</fullName>
    </submittedName>
</protein>
<reference evidence="1 2" key="1">
    <citation type="journal article" date="2013" name="Mar. Genomics">
        <title>Expression of sulfatases in Rhodopirellula baltica and the diversity of sulfatases in the genus Rhodopirellula.</title>
        <authorList>
            <person name="Wegner C.E."/>
            <person name="Richter-Heitmann T."/>
            <person name="Klindworth A."/>
            <person name="Klockow C."/>
            <person name="Richter M."/>
            <person name="Achstetter T."/>
            <person name="Glockner F.O."/>
            <person name="Harder J."/>
        </authorList>
    </citation>
    <scope>NUCLEOTIDE SEQUENCE [LARGE SCALE GENOMIC DNA]</scope>
    <source>
        <strain evidence="1 2">SWK14</strain>
    </source>
</reference>
<organism evidence="1 2">
    <name type="scientific">Rhodopirellula baltica SWK14</name>
    <dbReference type="NCBI Taxonomy" id="993516"/>
    <lineage>
        <taxon>Bacteria</taxon>
        <taxon>Pseudomonadati</taxon>
        <taxon>Planctomycetota</taxon>
        <taxon>Planctomycetia</taxon>
        <taxon>Pirellulales</taxon>
        <taxon>Pirellulaceae</taxon>
        <taxon>Rhodopirellula</taxon>
    </lineage>
</organism>
<accession>L7CLP4</accession>
<dbReference type="Proteomes" id="UP000010959">
    <property type="component" value="Unassembled WGS sequence"/>
</dbReference>
<dbReference type="EMBL" id="AMWG01000022">
    <property type="protein sequence ID" value="ELP34893.1"/>
    <property type="molecule type" value="Genomic_DNA"/>
</dbReference>